<accession>A0AAV4TUG5</accession>
<dbReference type="AlphaFoldDB" id="A0AAV4TUG5"/>
<comment type="caution">
    <text evidence="1">The sequence shown here is derived from an EMBL/GenBank/DDBJ whole genome shotgun (WGS) entry which is preliminary data.</text>
</comment>
<keyword evidence="2" id="KW-1185">Reference proteome</keyword>
<dbReference type="EMBL" id="BPLR01011801">
    <property type="protein sequence ID" value="GIY49146.1"/>
    <property type="molecule type" value="Genomic_DNA"/>
</dbReference>
<protein>
    <submittedName>
        <fullName evidence="1">Uncharacterized protein</fullName>
    </submittedName>
</protein>
<name>A0AAV4TUG5_CAEEX</name>
<evidence type="ECO:0000313" key="1">
    <source>
        <dbReference type="EMBL" id="GIY49146.1"/>
    </source>
</evidence>
<organism evidence="1 2">
    <name type="scientific">Caerostris extrusa</name>
    <name type="common">Bark spider</name>
    <name type="synonym">Caerostris bankana</name>
    <dbReference type="NCBI Taxonomy" id="172846"/>
    <lineage>
        <taxon>Eukaryota</taxon>
        <taxon>Metazoa</taxon>
        <taxon>Ecdysozoa</taxon>
        <taxon>Arthropoda</taxon>
        <taxon>Chelicerata</taxon>
        <taxon>Arachnida</taxon>
        <taxon>Araneae</taxon>
        <taxon>Araneomorphae</taxon>
        <taxon>Entelegynae</taxon>
        <taxon>Araneoidea</taxon>
        <taxon>Araneidae</taxon>
        <taxon>Caerostris</taxon>
    </lineage>
</organism>
<evidence type="ECO:0000313" key="2">
    <source>
        <dbReference type="Proteomes" id="UP001054945"/>
    </source>
</evidence>
<sequence>MSAELKSTIPQSTTHALSSLAKQFVRLFSARHNPVRLKDPRKTVPVLVLKSNKRIRDSLQVLNKRMSPEAVKGKCVLALNYDKGIWQQWNSINLLLPRGGEKKYSLS</sequence>
<dbReference type="Proteomes" id="UP001054945">
    <property type="component" value="Unassembled WGS sequence"/>
</dbReference>
<reference evidence="1 2" key="1">
    <citation type="submission" date="2021-06" db="EMBL/GenBank/DDBJ databases">
        <title>Caerostris extrusa draft genome.</title>
        <authorList>
            <person name="Kono N."/>
            <person name="Arakawa K."/>
        </authorList>
    </citation>
    <scope>NUCLEOTIDE SEQUENCE [LARGE SCALE GENOMIC DNA]</scope>
</reference>
<gene>
    <name evidence="1" type="ORF">CEXT_371301</name>
</gene>
<proteinExistence type="predicted"/>